<reference evidence="2" key="1">
    <citation type="submission" date="2020-05" db="UniProtKB">
        <authorList>
            <consortium name="EnsemblMetazoa"/>
        </authorList>
    </citation>
    <scope>IDENTIFICATION</scope>
    <source>
        <strain evidence="2">Aabys</strain>
    </source>
</reference>
<dbReference type="VEuPathDB" id="VectorBase:MDOA016557"/>
<feature type="compositionally biased region" description="Acidic residues" evidence="1">
    <location>
        <begin position="111"/>
        <end position="124"/>
    </location>
</feature>
<organism evidence="2">
    <name type="scientific">Musca domestica</name>
    <name type="common">House fly</name>
    <dbReference type="NCBI Taxonomy" id="7370"/>
    <lineage>
        <taxon>Eukaryota</taxon>
        <taxon>Metazoa</taxon>
        <taxon>Ecdysozoa</taxon>
        <taxon>Arthropoda</taxon>
        <taxon>Hexapoda</taxon>
        <taxon>Insecta</taxon>
        <taxon>Pterygota</taxon>
        <taxon>Neoptera</taxon>
        <taxon>Endopterygota</taxon>
        <taxon>Diptera</taxon>
        <taxon>Brachycera</taxon>
        <taxon>Muscomorpha</taxon>
        <taxon>Muscoidea</taxon>
        <taxon>Muscidae</taxon>
        <taxon>Musca</taxon>
    </lineage>
</organism>
<name>A0A1I8NKB5_MUSDO</name>
<accession>A0A1I8NKB5</accession>
<evidence type="ECO:0000313" key="2">
    <source>
        <dbReference type="EnsemblMetazoa" id="MDOA016557-PA"/>
    </source>
</evidence>
<dbReference type="EnsemblMetazoa" id="MDOA016557-RA">
    <property type="protein sequence ID" value="MDOA016557-PA"/>
    <property type="gene ID" value="MDOA016557"/>
</dbReference>
<evidence type="ECO:0000256" key="1">
    <source>
        <dbReference type="SAM" id="MobiDB-lite"/>
    </source>
</evidence>
<feature type="compositionally biased region" description="Acidic residues" evidence="1">
    <location>
        <begin position="142"/>
        <end position="157"/>
    </location>
</feature>
<protein>
    <submittedName>
        <fullName evidence="2">Uncharacterized protein</fullName>
    </submittedName>
</protein>
<gene>
    <name evidence="2" type="primary">105261443</name>
</gene>
<proteinExistence type="predicted"/>
<dbReference type="AlphaFoldDB" id="A0A1I8NKB5"/>
<feature type="region of interest" description="Disordered" evidence="1">
    <location>
        <begin position="111"/>
        <end position="162"/>
    </location>
</feature>
<sequence length="212" mass="24025">MAALGDFATIRHNLAGAKRTVVVALHKFVYGNEGDRGNRGRLRQFDGFEYDETTDEYKAKAEYVRHNLSAGDLVSICNMLGIAYDVNDLFPYIFTNLKKGCLLNSSNIDDDCQTDEDDPDEDAVSETSETKDRTIVPKQSNDEGDDYNEVYNDDNEDASSNNEVYVGASRYATTFDAMKKTRTTVEKGVNSFKQTYEHKNINRNDNKFRMTQ</sequence>